<dbReference type="Gene3D" id="3.40.30.10">
    <property type="entry name" value="Glutaredoxin"/>
    <property type="match status" value="1"/>
</dbReference>
<dbReference type="PROSITE" id="PS51324">
    <property type="entry name" value="ERV_ALR"/>
    <property type="match status" value="1"/>
</dbReference>
<dbReference type="Pfam" id="PF00085">
    <property type="entry name" value="Thioredoxin"/>
    <property type="match status" value="1"/>
</dbReference>
<evidence type="ECO:0000313" key="12">
    <source>
        <dbReference type="EMBL" id="KAL3787723.1"/>
    </source>
</evidence>
<evidence type="ECO:0000256" key="8">
    <source>
        <dbReference type="RuleBase" id="RU371123"/>
    </source>
</evidence>
<keyword evidence="8" id="KW-0812">Transmembrane</keyword>
<dbReference type="PANTHER" id="PTHR22897:SF8">
    <property type="entry name" value="SULFHYDRYL OXIDASE"/>
    <property type="match status" value="1"/>
</dbReference>
<keyword evidence="8" id="KW-0472">Membrane</keyword>
<evidence type="ECO:0000256" key="5">
    <source>
        <dbReference type="ARBA" id="ARBA00023002"/>
    </source>
</evidence>
<evidence type="ECO:0000256" key="1">
    <source>
        <dbReference type="ARBA" id="ARBA00001974"/>
    </source>
</evidence>
<dbReference type="Gene3D" id="1.20.120.310">
    <property type="entry name" value="ERV/ALR sulfhydryl oxidase domain"/>
    <property type="match status" value="1"/>
</dbReference>
<evidence type="ECO:0000259" key="10">
    <source>
        <dbReference type="PROSITE" id="PS51324"/>
    </source>
</evidence>
<dbReference type="InterPro" id="IPR039798">
    <property type="entry name" value="Sulfhydryl_oxidase"/>
</dbReference>
<evidence type="ECO:0000256" key="7">
    <source>
        <dbReference type="ARBA" id="ARBA00023180"/>
    </source>
</evidence>
<dbReference type="InterPro" id="IPR036774">
    <property type="entry name" value="ERV/ALR_sulphydryl_oxid_sf"/>
</dbReference>
<name>A0ABD3PI64_9STRA</name>
<feature type="non-terminal residue" evidence="12">
    <location>
        <position position="1"/>
    </location>
</feature>
<dbReference type="InterPro" id="IPR017905">
    <property type="entry name" value="ERV/ALR_sulphydryl_oxidase"/>
</dbReference>
<keyword evidence="6" id="KW-1015">Disulfide bond</keyword>
<dbReference type="AlphaFoldDB" id="A0ABD3PI64"/>
<dbReference type="PROSITE" id="PS00194">
    <property type="entry name" value="THIOREDOXIN_1"/>
    <property type="match status" value="1"/>
</dbReference>
<evidence type="ECO:0000256" key="6">
    <source>
        <dbReference type="ARBA" id="ARBA00023157"/>
    </source>
</evidence>
<dbReference type="SUPFAM" id="SSF52833">
    <property type="entry name" value="Thioredoxin-like"/>
    <property type="match status" value="1"/>
</dbReference>
<evidence type="ECO:0000313" key="13">
    <source>
        <dbReference type="Proteomes" id="UP001516023"/>
    </source>
</evidence>
<dbReference type="EC" id="1.8.3.2" evidence="8"/>
<dbReference type="CDD" id="cd02961">
    <property type="entry name" value="PDI_a_family"/>
    <property type="match status" value="1"/>
</dbReference>
<comment type="cofactor">
    <cofactor evidence="1 8">
        <name>FAD</name>
        <dbReference type="ChEBI" id="CHEBI:57692"/>
    </cofactor>
</comment>
<keyword evidence="13" id="KW-1185">Reference proteome</keyword>
<feature type="domain" description="ERV/ALR sulfhydryl oxidase" evidence="10">
    <location>
        <begin position="445"/>
        <end position="564"/>
    </location>
</feature>
<dbReference type="Pfam" id="PF04777">
    <property type="entry name" value="Evr1_Alr"/>
    <property type="match status" value="1"/>
</dbReference>
<keyword evidence="4 8" id="KW-0274">FAD</keyword>
<dbReference type="InterPro" id="IPR017937">
    <property type="entry name" value="Thioredoxin_CS"/>
</dbReference>
<comment type="caution">
    <text evidence="12">The sequence shown here is derived from an EMBL/GenBank/DDBJ whole genome shotgun (WGS) entry which is preliminary data.</text>
</comment>
<reference evidence="12 13" key="1">
    <citation type="journal article" date="2020" name="G3 (Bethesda)">
        <title>Improved Reference Genome for Cyclotella cryptica CCMP332, a Model for Cell Wall Morphogenesis, Salinity Adaptation, and Lipid Production in Diatoms (Bacillariophyta).</title>
        <authorList>
            <person name="Roberts W.R."/>
            <person name="Downey K.M."/>
            <person name="Ruck E.C."/>
            <person name="Traller J.C."/>
            <person name="Alverson A.J."/>
        </authorList>
    </citation>
    <scope>NUCLEOTIDE SEQUENCE [LARGE SCALE GENOMIC DNA]</scope>
    <source>
        <strain evidence="12 13">CCMP332</strain>
    </source>
</reference>
<keyword evidence="8" id="KW-1133">Transmembrane helix</keyword>
<dbReference type="EMBL" id="JABMIG020000170">
    <property type="protein sequence ID" value="KAL3787723.1"/>
    <property type="molecule type" value="Genomic_DNA"/>
</dbReference>
<comment type="catalytic activity">
    <reaction evidence="8">
        <text>2 R'C(R)SH + O2 = R'C(R)S-S(R)CR' + H2O2</text>
        <dbReference type="Rhea" id="RHEA:17357"/>
        <dbReference type="ChEBI" id="CHEBI:15379"/>
        <dbReference type="ChEBI" id="CHEBI:16240"/>
        <dbReference type="ChEBI" id="CHEBI:16520"/>
        <dbReference type="ChEBI" id="CHEBI:17412"/>
        <dbReference type="EC" id="1.8.3.2"/>
    </reaction>
</comment>
<gene>
    <name evidence="12" type="ORF">HJC23_012149</name>
</gene>
<evidence type="ECO:0000256" key="2">
    <source>
        <dbReference type="ARBA" id="ARBA00022630"/>
    </source>
</evidence>
<dbReference type="PRINTS" id="PR00421">
    <property type="entry name" value="THIOREDOXIN"/>
</dbReference>
<feature type="transmembrane region" description="Helical" evidence="8">
    <location>
        <begin position="627"/>
        <end position="644"/>
    </location>
</feature>
<dbReference type="SUPFAM" id="SSF69000">
    <property type="entry name" value="FAD-dependent thiol oxidase"/>
    <property type="match status" value="1"/>
</dbReference>
<accession>A0ABD3PI64</accession>
<dbReference type="PROSITE" id="PS51352">
    <property type="entry name" value="THIOREDOXIN_2"/>
    <property type="match status" value="1"/>
</dbReference>
<organism evidence="12 13">
    <name type="scientific">Cyclotella cryptica</name>
    <dbReference type="NCBI Taxonomy" id="29204"/>
    <lineage>
        <taxon>Eukaryota</taxon>
        <taxon>Sar</taxon>
        <taxon>Stramenopiles</taxon>
        <taxon>Ochrophyta</taxon>
        <taxon>Bacillariophyta</taxon>
        <taxon>Coscinodiscophyceae</taxon>
        <taxon>Thalassiosirophycidae</taxon>
        <taxon>Stephanodiscales</taxon>
        <taxon>Stephanodiscaceae</taxon>
        <taxon>Cyclotella</taxon>
    </lineage>
</organism>
<dbReference type="GO" id="GO:0016972">
    <property type="term" value="F:thiol oxidase activity"/>
    <property type="evidence" value="ECO:0007669"/>
    <property type="project" value="UniProtKB-EC"/>
</dbReference>
<dbReference type="InterPro" id="IPR013766">
    <property type="entry name" value="Thioredoxin_domain"/>
</dbReference>
<keyword evidence="5 8" id="KW-0560">Oxidoreductase</keyword>
<sequence length="661" mass="75669">SNQVLIMAIEDPLQPPPQPDRSPTPPALPSYSPGTPLSGPSHLVQEQTRTEQEPLALKHFLLYHLGGVMISGTTICPDQPELQVNENKGGSKQNNISIECLIMMWLSFISAVIISLLFLLRATFSEGATYLYSKEGDSDASFPVIDYLLPDNETLADEENYEYMHPEFLYKPDSSPDFSPPPRVVEFYAPWCPHCKHFKPSFIKMANAVYAKQPKIKFHAVSCVAHSKLCKTQNVSGYPTLKLFKEGSYIPIPVEHFNSLDAETILTELGFDSEGVQIDTGTIKSIRVRPPGKQNEMETKPQNIRTDKVDARKTNSKIAPISHKPDSDTKLARVIPFRPHEVSDAWHDAANSFEFALKYSIYMSNGPMPEKEKKAFFEWLDLLSKSLPPQMDRTRQIVKHILDSTGFCSSKENFSTATKGLPELTQMIRARFPPLKSEIWRTCTYGNNENGYTCGLWQLFHVVSVGVVEHNNHGDSIIPTRYASEVLRNYVENFFQCEVCRMNFLYMYDSCAFDGCHRLSGQPSTSGHDWRELPLWLWETHNDVNVRLMGERLDRDMQPKPNDWESQQARWPSLFSCPNCWREDKSWEEDEVFQHLHRVYWAGNPTHIKIPSSNEVLKNNYDRSRSWKVAGATFALILLLVWMLKSKQLLTRTGKRREKKI</sequence>
<comment type="caution">
    <text evidence="8">Lacks conserved residue(s) required for the propagation of feature annotation.</text>
</comment>
<feature type="compositionally biased region" description="Pro residues" evidence="9">
    <location>
        <begin position="13"/>
        <end position="28"/>
    </location>
</feature>
<keyword evidence="7" id="KW-0325">Glycoprotein</keyword>
<evidence type="ECO:0000259" key="11">
    <source>
        <dbReference type="PROSITE" id="PS51352"/>
    </source>
</evidence>
<evidence type="ECO:0000256" key="9">
    <source>
        <dbReference type="SAM" id="MobiDB-lite"/>
    </source>
</evidence>
<dbReference type="PANTHER" id="PTHR22897">
    <property type="entry name" value="QUIESCIN Q6-RELATED SULFHYDRYL OXIDASE"/>
    <property type="match status" value="1"/>
</dbReference>
<dbReference type="InterPro" id="IPR036249">
    <property type="entry name" value="Thioredoxin-like_sf"/>
</dbReference>
<keyword evidence="2 8" id="KW-0285">Flavoprotein</keyword>
<proteinExistence type="predicted"/>
<evidence type="ECO:0000256" key="3">
    <source>
        <dbReference type="ARBA" id="ARBA00022729"/>
    </source>
</evidence>
<protein>
    <recommendedName>
        <fullName evidence="8">Sulfhydryl oxidase</fullName>
        <ecNumber evidence="8">1.8.3.2</ecNumber>
    </recommendedName>
</protein>
<evidence type="ECO:0000256" key="4">
    <source>
        <dbReference type="ARBA" id="ARBA00022827"/>
    </source>
</evidence>
<feature type="region of interest" description="Disordered" evidence="9">
    <location>
        <begin position="8"/>
        <end position="49"/>
    </location>
</feature>
<feature type="domain" description="Thioredoxin" evidence="11">
    <location>
        <begin position="133"/>
        <end position="314"/>
    </location>
</feature>
<dbReference type="Proteomes" id="UP001516023">
    <property type="component" value="Unassembled WGS sequence"/>
</dbReference>
<keyword evidence="3" id="KW-0732">Signal</keyword>
<feature type="transmembrane region" description="Helical" evidence="8">
    <location>
        <begin position="100"/>
        <end position="120"/>
    </location>
</feature>